<evidence type="ECO:0000313" key="4">
    <source>
        <dbReference type="EMBL" id="URD96746.1"/>
    </source>
</evidence>
<feature type="region of interest" description="Disordered" evidence="1">
    <location>
        <begin position="1"/>
        <end position="20"/>
    </location>
</feature>
<feature type="domain" description="Proteasomal ATPase second OB" evidence="3">
    <location>
        <begin position="46"/>
        <end position="95"/>
    </location>
</feature>
<keyword evidence="2" id="KW-1133">Transmembrane helix</keyword>
<evidence type="ECO:0000256" key="2">
    <source>
        <dbReference type="SAM" id="Phobius"/>
    </source>
</evidence>
<feature type="non-terminal residue" evidence="4">
    <location>
        <position position="1"/>
    </location>
</feature>
<evidence type="ECO:0000259" key="3">
    <source>
        <dbReference type="Pfam" id="PF16450"/>
    </source>
</evidence>
<evidence type="ECO:0000313" key="5">
    <source>
        <dbReference type="Proteomes" id="UP001055439"/>
    </source>
</evidence>
<dbReference type="Pfam" id="PF16450">
    <property type="entry name" value="Prot_ATP_ID_OB_C"/>
    <property type="match status" value="1"/>
</dbReference>
<keyword evidence="4" id="KW-0378">Hydrolase</keyword>
<keyword evidence="2" id="KW-0472">Membrane</keyword>
<dbReference type="GO" id="GO:0008233">
    <property type="term" value="F:peptidase activity"/>
    <property type="evidence" value="ECO:0007669"/>
    <property type="project" value="UniProtKB-KW"/>
</dbReference>
<dbReference type="InterPro" id="IPR012340">
    <property type="entry name" value="NA-bd_OB-fold"/>
</dbReference>
<feature type="compositionally biased region" description="Basic residues" evidence="1">
    <location>
        <begin position="1"/>
        <end position="11"/>
    </location>
</feature>
<dbReference type="Proteomes" id="UP001055439">
    <property type="component" value="Chromosome 4"/>
</dbReference>
<gene>
    <name evidence="4" type="ORF">MUK42_31227</name>
</gene>
<organism evidence="4 5">
    <name type="scientific">Musa troglodytarum</name>
    <name type="common">fe'i banana</name>
    <dbReference type="NCBI Taxonomy" id="320322"/>
    <lineage>
        <taxon>Eukaryota</taxon>
        <taxon>Viridiplantae</taxon>
        <taxon>Streptophyta</taxon>
        <taxon>Embryophyta</taxon>
        <taxon>Tracheophyta</taxon>
        <taxon>Spermatophyta</taxon>
        <taxon>Magnoliopsida</taxon>
        <taxon>Liliopsida</taxon>
        <taxon>Zingiberales</taxon>
        <taxon>Musaceae</taxon>
        <taxon>Musa</taxon>
    </lineage>
</organism>
<accession>A0A9E7FKI5</accession>
<dbReference type="GO" id="GO:0006508">
    <property type="term" value="P:proteolysis"/>
    <property type="evidence" value="ECO:0007669"/>
    <property type="project" value="UniProtKB-KW"/>
</dbReference>
<name>A0A9E7FKI5_9LILI</name>
<dbReference type="InterPro" id="IPR032501">
    <property type="entry name" value="Prot_ATP_ID_OB_2nd"/>
</dbReference>
<dbReference type="Gene3D" id="2.40.50.140">
    <property type="entry name" value="Nucleic acid-binding proteins"/>
    <property type="match status" value="1"/>
</dbReference>
<evidence type="ECO:0000256" key="1">
    <source>
        <dbReference type="SAM" id="MobiDB-lite"/>
    </source>
</evidence>
<dbReference type="EMBL" id="CP097506">
    <property type="protein sequence ID" value="URD96746.1"/>
    <property type="molecule type" value="Genomic_DNA"/>
</dbReference>
<keyword evidence="4" id="KW-0645">Protease</keyword>
<sequence length="124" mass="13797">RTKSSSRRRRCPGSDGSSKGRRVLRLLFGSPLSPCSPSAAGSSMSVRNLEELIDENHAIISLSIGLEYYVRILSFVDKDQLELGCAILMHNKVSFAGLMIMVWSYDLGLVKIFGVLGENWLWFS</sequence>
<protein>
    <submittedName>
        <fullName evidence="4">26S protease regulatory subunit 4</fullName>
    </submittedName>
</protein>
<dbReference type="AlphaFoldDB" id="A0A9E7FKI5"/>
<keyword evidence="5" id="KW-1185">Reference proteome</keyword>
<reference evidence="4" key="1">
    <citation type="submission" date="2022-05" db="EMBL/GenBank/DDBJ databases">
        <title>The Musa troglodytarum L. genome provides insights into the mechanism of non-climacteric behaviour and enrichment of carotenoids.</title>
        <authorList>
            <person name="Wang J."/>
        </authorList>
    </citation>
    <scope>NUCLEOTIDE SEQUENCE</scope>
    <source>
        <tissue evidence="4">Leaf</tissue>
    </source>
</reference>
<proteinExistence type="predicted"/>
<keyword evidence="2" id="KW-0812">Transmembrane</keyword>
<feature type="transmembrane region" description="Helical" evidence="2">
    <location>
        <begin position="95"/>
        <end position="116"/>
    </location>
</feature>